<organism evidence="2 3">
    <name type="scientific">Candidatus Curtissbacteria bacterium RIFCSPLOWO2_01_FULL_42_50</name>
    <dbReference type="NCBI Taxonomy" id="1797730"/>
    <lineage>
        <taxon>Bacteria</taxon>
        <taxon>Candidatus Curtissiibacteriota</taxon>
    </lineage>
</organism>
<feature type="transmembrane region" description="Helical" evidence="1">
    <location>
        <begin position="118"/>
        <end position="139"/>
    </location>
</feature>
<protein>
    <recommendedName>
        <fullName evidence="4">Glycosyltransferase RgtA/B/C/D-like domain-containing protein</fullName>
    </recommendedName>
</protein>
<keyword evidence="1" id="KW-0472">Membrane</keyword>
<evidence type="ECO:0008006" key="4">
    <source>
        <dbReference type="Google" id="ProtNLM"/>
    </source>
</evidence>
<evidence type="ECO:0000313" key="3">
    <source>
        <dbReference type="Proteomes" id="UP000177039"/>
    </source>
</evidence>
<name>A0A1F5H632_9BACT</name>
<feature type="transmembrane region" description="Helical" evidence="1">
    <location>
        <begin position="167"/>
        <end position="197"/>
    </location>
</feature>
<evidence type="ECO:0000256" key="1">
    <source>
        <dbReference type="SAM" id="Phobius"/>
    </source>
</evidence>
<sequence length="512" mass="59613">MRLKNIFKKHYDLILGFLFFISYKFWFTWLLWQDRQVPPEPDDSYFYLASAANVFNPQNFEGFRLLPFSIWMKFLAIFTQGNLESSYKLNFFTGPLLMFLALFYFLTKLEVDKKIRLFLIVILALYSGSGAYHGFYWVVPSFYQLSLFFIVAGLLIDSKQAAFWKVFLVSLLFIFVHPTSIFISTIFFIFPAFIYFFRRDAFTVATKNAVLILISILFSFTIYYLIGKSYPSWQSPQSFQSNFNLLTDFLKGKLDPLSFSVIWKEYFAIFFFHPLSTVTFAVTFVLVCMAKQFKLLALLFSTLVLVLISSFIPYGSRTLAFLWPLTFIIIGYALAEFYLLLGKYVSKIKALILLPVVLLIFVTSVFNFISIRSINLKNNYWWDKTCPGKIKNQKVGFYSLESSHAFILYGLNFQNSVFLSEDNLPKITKVGSFIVETLPVSQNPEKLTKIEKFLVENITRRSSNFIVTYPTNVWTQKSVNKDLLSMVLNEQGLKLEQLFDCGHFQVEKITKI</sequence>
<feature type="transmembrane region" description="Helical" evidence="1">
    <location>
        <begin position="209"/>
        <end position="226"/>
    </location>
</feature>
<reference evidence="2 3" key="1">
    <citation type="journal article" date="2016" name="Nat. Commun.">
        <title>Thousands of microbial genomes shed light on interconnected biogeochemical processes in an aquifer system.</title>
        <authorList>
            <person name="Anantharaman K."/>
            <person name="Brown C.T."/>
            <person name="Hug L.A."/>
            <person name="Sharon I."/>
            <person name="Castelle C.J."/>
            <person name="Probst A.J."/>
            <person name="Thomas B.C."/>
            <person name="Singh A."/>
            <person name="Wilkins M.J."/>
            <person name="Karaoz U."/>
            <person name="Brodie E.L."/>
            <person name="Williams K.H."/>
            <person name="Hubbard S.S."/>
            <person name="Banfield J.F."/>
        </authorList>
    </citation>
    <scope>NUCLEOTIDE SEQUENCE [LARGE SCALE GENOMIC DNA]</scope>
</reference>
<feature type="transmembrane region" description="Helical" evidence="1">
    <location>
        <begin position="12"/>
        <end position="32"/>
    </location>
</feature>
<keyword evidence="1" id="KW-0812">Transmembrane</keyword>
<feature type="transmembrane region" description="Helical" evidence="1">
    <location>
        <begin position="266"/>
        <end position="288"/>
    </location>
</feature>
<dbReference type="EMBL" id="MFBT01000012">
    <property type="protein sequence ID" value="OGD99633.1"/>
    <property type="molecule type" value="Genomic_DNA"/>
</dbReference>
<gene>
    <name evidence="2" type="ORF">A3B54_03015</name>
</gene>
<feature type="transmembrane region" description="Helical" evidence="1">
    <location>
        <begin position="89"/>
        <end position="106"/>
    </location>
</feature>
<dbReference type="AlphaFoldDB" id="A0A1F5H632"/>
<keyword evidence="1" id="KW-1133">Transmembrane helix</keyword>
<feature type="transmembrane region" description="Helical" evidence="1">
    <location>
        <begin position="348"/>
        <end position="369"/>
    </location>
</feature>
<dbReference type="Proteomes" id="UP000177039">
    <property type="component" value="Unassembled WGS sequence"/>
</dbReference>
<comment type="caution">
    <text evidence="2">The sequence shown here is derived from an EMBL/GenBank/DDBJ whole genome shotgun (WGS) entry which is preliminary data.</text>
</comment>
<evidence type="ECO:0000313" key="2">
    <source>
        <dbReference type="EMBL" id="OGD99633.1"/>
    </source>
</evidence>
<feature type="transmembrane region" description="Helical" evidence="1">
    <location>
        <begin position="321"/>
        <end position="341"/>
    </location>
</feature>
<feature type="transmembrane region" description="Helical" evidence="1">
    <location>
        <begin position="295"/>
        <end position="315"/>
    </location>
</feature>
<accession>A0A1F5H632</accession>
<proteinExistence type="predicted"/>